<dbReference type="GO" id="GO:0003676">
    <property type="term" value="F:nucleic acid binding"/>
    <property type="evidence" value="ECO:0007669"/>
    <property type="project" value="InterPro"/>
</dbReference>
<proteinExistence type="predicted"/>
<feature type="compositionally biased region" description="Basic residues" evidence="1">
    <location>
        <begin position="140"/>
        <end position="149"/>
    </location>
</feature>
<name>A0A6A6PWI3_9PEZI</name>
<feature type="region of interest" description="Disordered" evidence="1">
    <location>
        <begin position="127"/>
        <end position="149"/>
    </location>
</feature>
<dbReference type="AlphaFoldDB" id="A0A6A6PWI3"/>
<dbReference type="Gene3D" id="3.30.420.10">
    <property type="entry name" value="Ribonuclease H-like superfamily/Ribonuclease H"/>
    <property type="match status" value="1"/>
</dbReference>
<dbReference type="InterPro" id="IPR036397">
    <property type="entry name" value="RNaseH_sf"/>
</dbReference>
<dbReference type="GeneID" id="54478180"/>
<evidence type="ECO:0000313" key="2">
    <source>
        <dbReference type="EMBL" id="KAF2483657.1"/>
    </source>
</evidence>
<feature type="region of interest" description="Disordered" evidence="1">
    <location>
        <begin position="68"/>
        <end position="115"/>
    </location>
</feature>
<reference evidence="2" key="1">
    <citation type="journal article" date="2020" name="Stud. Mycol.">
        <title>101 Dothideomycetes genomes: a test case for predicting lifestyles and emergence of pathogens.</title>
        <authorList>
            <person name="Haridas S."/>
            <person name="Albert R."/>
            <person name="Binder M."/>
            <person name="Bloem J."/>
            <person name="Labutti K."/>
            <person name="Salamov A."/>
            <person name="Andreopoulos B."/>
            <person name="Baker S."/>
            <person name="Barry K."/>
            <person name="Bills G."/>
            <person name="Bluhm B."/>
            <person name="Cannon C."/>
            <person name="Castanera R."/>
            <person name="Culley D."/>
            <person name="Daum C."/>
            <person name="Ezra D."/>
            <person name="Gonzalez J."/>
            <person name="Henrissat B."/>
            <person name="Kuo A."/>
            <person name="Liang C."/>
            <person name="Lipzen A."/>
            <person name="Lutzoni F."/>
            <person name="Magnuson J."/>
            <person name="Mondo S."/>
            <person name="Nolan M."/>
            <person name="Ohm R."/>
            <person name="Pangilinan J."/>
            <person name="Park H.-J."/>
            <person name="Ramirez L."/>
            <person name="Alfaro M."/>
            <person name="Sun H."/>
            <person name="Tritt A."/>
            <person name="Yoshinaga Y."/>
            <person name="Zwiers L.-H."/>
            <person name="Turgeon B."/>
            <person name="Goodwin S."/>
            <person name="Spatafora J."/>
            <person name="Crous P."/>
            <person name="Grigoriev I."/>
        </authorList>
    </citation>
    <scope>NUCLEOTIDE SEQUENCE</scope>
    <source>
        <strain evidence="2">CBS 113389</strain>
    </source>
</reference>
<keyword evidence="3" id="KW-1185">Reference proteome</keyword>
<gene>
    <name evidence="2" type="ORF">BDY17DRAFT_324374</name>
</gene>
<organism evidence="2 3">
    <name type="scientific">Neohortaea acidophila</name>
    <dbReference type="NCBI Taxonomy" id="245834"/>
    <lineage>
        <taxon>Eukaryota</taxon>
        <taxon>Fungi</taxon>
        <taxon>Dikarya</taxon>
        <taxon>Ascomycota</taxon>
        <taxon>Pezizomycotina</taxon>
        <taxon>Dothideomycetes</taxon>
        <taxon>Dothideomycetidae</taxon>
        <taxon>Mycosphaerellales</taxon>
        <taxon>Teratosphaeriaceae</taxon>
        <taxon>Neohortaea</taxon>
    </lineage>
</organism>
<dbReference type="EMBL" id="MU001635">
    <property type="protein sequence ID" value="KAF2483657.1"/>
    <property type="molecule type" value="Genomic_DNA"/>
</dbReference>
<sequence>MTNDRKAVPSEIWQVASKIIDTQGIYGQKGLRKLAESELGMEIQTEDHDPLEDAQATMRLYLLNHPYNGRTSFQDPEPAVNETAAARGSPKADSAVAKDSPEAKPTAAVEDTLSADIETGLGQLALSEAELQPSKEGGKGKKPRKPIFW</sequence>
<evidence type="ECO:0000313" key="3">
    <source>
        <dbReference type="Proteomes" id="UP000799767"/>
    </source>
</evidence>
<evidence type="ECO:0000256" key="1">
    <source>
        <dbReference type="SAM" id="MobiDB-lite"/>
    </source>
</evidence>
<dbReference type="Proteomes" id="UP000799767">
    <property type="component" value="Unassembled WGS sequence"/>
</dbReference>
<evidence type="ECO:0008006" key="4">
    <source>
        <dbReference type="Google" id="ProtNLM"/>
    </source>
</evidence>
<protein>
    <recommendedName>
        <fullName evidence="4">Exonuclease domain-containing protein</fullName>
    </recommendedName>
</protein>
<accession>A0A6A6PWI3</accession>
<dbReference type="OrthoDB" id="8191639at2759"/>
<dbReference type="RefSeq" id="XP_033590227.1">
    <property type="nucleotide sequence ID" value="XM_033737178.1"/>
</dbReference>